<dbReference type="AlphaFoldDB" id="A0A8R7R8Z7"/>
<evidence type="ECO:0000313" key="1">
    <source>
        <dbReference type="EnsemblPlants" id="TuG1812G0700005909.01.T01.cds375083"/>
    </source>
</evidence>
<dbReference type="Gramene" id="TuG1812G0700005909.01.T01">
    <property type="protein sequence ID" value="TuG1812G0700005909.01.T01.cds375083"/>
    <property type="gene ID" value="TuG1812G0700005909.01"/>
</dbReference>
<evidence type="ECO:0000313" key="2">
    <source>
        <dbReference type="Proteomes" id="UP000015106"/>
    </source>
</evidence>
<reference evidence="2" key="1">
    <citation type="journal article" date="2013" name="Nature">
        <title>Draft genome of the wheat A-genome progenitor Triticum urartu.</title>
        <authorList>
            <person name="Ling H.Q."/>
            <person name="Zhao S."/>
            <person name="Liu D."/>
            <person name="Wang J."/>
            <person name="Sun H."/>
            <person name="Zhang C."/>
            <person name="Fan H."/>
            <person name="Li D."/>
            <person name="Dong L."/>
            <person name="Tao Y."/>
            <person name="Gao C."/>
            <person name="Wu H."/>
            <person name="Li Y."/>
            <person name="Cui Y."/>
            <person name="Guo X."/>
            <person name="Zheng S."/>
            <person name="Wang B."/>
            <person name="Yu K."/>
            <person name="Liang Q."/>
            <person name="Yang W."/>
            <person name="Lou X."/>
            <person name="Chen J."/>
            <person name="Feng M."/>
            <person name="Jian J."/>
            <person name="Zhang X."/>
            <person name="Luo G."/>
            <person name="Jiang Y."/>
            <person name="Liu J."/>
            <person name="Wang Z."/>
            <person name="Sha Y."/>
            <person name="Zhang B."/>
            <person name="Wu H."/>
            <person name="Tang D."/>
            <person name="Shen Q."/>
            <person name="Xue P."/>
            <person name="Zou S."/>
            <person name="Wang X."/>
            <person name="Liu X."/>
            <person name="Wang F."/>
            <person name="Yang Y."/>
            <person name="An X."/>
            <person name="Dong Z."/>
            <person name="Zhang K."/>
            <person name="Zhang X."/>
            <person name="Luo M.C."/>
            <person name="Dvorak J."/>
            <person name="Tong Y."/>
            <person name="Wang J."/>
            <person name="Yang H."/>
            <person name="Li Z."/>
            <person name="Wang D."/>
            <person name="Zhang A."/>
            <person name="Wang J."/>
        </authorList>
    </citation>
    <scope>NUCLEOTIDE SEQUENCE</scope>
    <source>
        <strain evidence="2">cv. G1812</strain>
    </source>
</reference>
<accession>A0A8R7R8Z7</accession>
<protein>
    <submittedName>
        <fullName evidence="1">Uncharacterized protein</fullName>
    </submittedName>
</protein>
<name>A0A8R7R8Z7_TRIUA</name>
<keyword evidence="2" id="KW-1185">Reference proteome</keyword>
<dbReference type="Proteomes" id="UP000015106">
    <property type="component" value="Chromosome 7"/>
</dbReference>
<dbReference type="EnsemblPlants" id="TuG1812G0700005909.01.T01">
    <property type="protein sequence ID" value="TuG1812G0700005909.01.T01.cds375083"/>
    <property type="gene ID" value="TuG1812G0700005909.01"/>
</dbReference>
<reference evidence="1" key="3">
    <citation type="submission" date="2022-06" db="UniProtKB">
        <authorList>
            <consortium name="EnsemblPlants"/>
        </authorList>
    </citation>
    <scope>IDENTIFICATION</scope>
</reference>
<proteinExistence type="predicted"/>
<organism evidence="1 2">
    <name type="scientific">Triticum urartu</name>
    <name type="common">Red wild einkorn</name>
    <name type="synonym">Crithodium urartu</name>
    <dbReference type="NCBI Taxonomy" id="4572"/>
    <lineage>
        <taxon>Eukaryota</taxon>
        <taxon>Viridiplantae</taxon>
        <taxon>Streptophyta</taxon>
        <taxon>Embryophyta</taxon>
        <taxon>Tracheophyta</taxon>
        <taxon>Spermatophyta</taxon>
        <taxon>Magnoliopsida</taxon>
        <taxon>Liliopsida</taxon>
        <taxon>Poales</taxon>
        <taxon>Poaceae</taxon>
        <taxon>BOP clade</taxon>
        <taxon>Pooideae</taxon>
        <taxon>Triticodae</taxon>
        <taxon>Triticeae</taxon>
        <taxon>Triticinae</taxon>
        <taxon>Triticum</taxon>
    </lineage>
</organism>
<sequence length="79" mass="9265">MPFPSLDSINQVSLDDTCLYLVFPRLFSHYLHLRFFVPFFSAMHTEVSGMAESFENIAYYVNFFILMYSIHSNSIIPML</sequence>
<reference evidence="1" key="2">
    <citation type="submission" date="2018-03" db="EMBL/GenBank/DDBJ databases">
        <title>The Triticum urartu genome reveals the dynamic nature of wheat genome evolution.</title>
        <authorList>
            <person name="Ling H."/>
            <person name="Ma B."/>
            <person name="Shi X."/>
            <person name="Liu H."/>
            <person name="Dong L."/>
            <person name="Sun H."/>
            <person name="Cao Y."/>
            <person name="Gao Q."/>
            <person name="Zheng S."/>
            <person name="Li Y."/>
            <person name="Yu Y."/>
            <person name="Du H."/>
            <person name="Qi M."/>
            <person name="Li Y."/>
            <person name="Yu H."/>
            <person name="Cui Y."/>
            <person name="Wang N."/>
            <person name="Chen C."/>
            <person name="Wu H."/>
            <person name="Zhao Y."/>
            <person name="Zhang J."/>
            <person name="Li Y."/>
            <person name="Zhou W."/>
            <person name="Zhang B."/>
            <person name="Hu W."/>
            <person name="Eijk M."/>
            <person name="Tang J."/>
            <person name="Witsenboer H."/>
            <person name="Zhao S."/>
            <person name="Li Z."/>
            <person name="Zhang A."/>
            <person name="Wang D."/>
            <person name="Liang C."/>
        </authorList>
    </citation>
    <scope>NUCLEOTIDE SEQUENCE [LARGE SCALE GENOMIC DNA]</scope>
    <source>
        <strain evidence="1">cv. G1812</strain>
    </source>
</reference>